<dbReference type="EMBL" id="JAOQKE010000015">
    <property type="protein sequence ID" value="MCU6725921.1"/>
    <property type="molecule type" value="Genomic_DNA"/>
</dbReference>
<reference evidence="2 3" key="1">
    <citation type="journal article" date="2021" name="ISME Commun">
        <title>Automated analysis of genomic sequences facilitates high-throughput and comprehensive description of bacteria.</title>
        <authorList>
            <person name="Hitch T.C.A."/>
        </authorList>
    </citation>
    <scope>NUCLEOTIDE SEQUENCE [LARGE SCALE GENOMIC DNA]</scope>
    <source>
        <strain evidence="2 3">Sanger_29</strain>
    </source>
</reference>
<evidence type="ECO:0000313" key="2">
    <source>
        <dbReference type="EMBL" id="MCU6725921.1"/>
    </source>
</evidence>
<protein>
    <submittedName>
        <fullName evidence="2">ATP-binding protein</fullName>
    </submittedName>
</protein>
<accession>A0ABT2SN34</accession>
<dbReference type="RefSeq" id="WP_262655156.1">
    <property type="nucleotide sequence ID" value="NZ_JAOQKE010000015.1"/>
</dbReference>
<gene>
    <name evidence="2" type="ORF">OCV47_11275</name>
</gene>
<dbReference type="GO" id="GO:0005524">
    <property type="term" value="F:ATP binding"/>
    <property type="evidence" value="ECO:0007669"/>
    <property type="project" value="UniProtKB-KW"/>
</dbReference>
<dbReference type="PANTHER" id="PTHR34825:SF1">
    <property type="entry name" value="AAA-ATPASE-LIKE DOMAIN-CONTAINING PROTEIN"/>
    <property type="match status" value="1"/>
</dbReference>
<sequence>MGCFVNPDNSGFQTALNAEIYVDKTEIIGYTNRVLESTDAFICNSRPRRFGKSITADMLAAYYSKGCDSETMFSKYKISQTGNFRKYMNQYDVIHFDVQWCMNVAGGPDQVIGYITENVIQELREFYPEIVTEEVKFVVEALSRINEKTKARFVIIIDEWDVLIRDEAMNHQVQEQYINFLRDLFKGILPTKYIALAYLTGILPVKTQSALNNFSEFTMLDARILAQYIGFTEDEVKELCVKKNQNYDEVKRWYDGYLLEGYQVYNPKSVIEVMKWKKFQSYWSQTGSYDVVVPLINMNFDGLRNDIITMLSGQAVEVDVSSFQNDTVHFENKDDVLTYLIHLGYLGYDQTYQTAFIPNEELRQEMVRATRRRKWDEMISFQKESEALLNATLEMDTDAVAAGIEKIHMDYASTIQYHDENSLSSVLTIAYLSSMKYYFKPIRELPTGRGFADFVYLPKPEYREDYPALVVEMKWNQKAVTAIEQIKEKRYPESLKQYTGDLLLAGISYNKKTKEYQCKIESNHD</sequence>
<dbReference type="PANTHER" id="PTHR34825">
    <property type="entry name" value="CONSERVED PROTEIN, WITH A WEAK D-GALACTARATE DEHYDRATASE/ALTRONATE HYDROLASE DOMAIN"/>
    <property type="match status" value="1"/>
</dbReference>
<name>A0ABT2SN34_9FIRM</name>
<organism evidence="2 3">
    <name type="scientific">Muricoprocola aceti</name>
    <dbReference type="NCBI Taxonomy" id="2981772"/>
    <lineage>
        <taxon>Bacteria</taxon>
        <taxon>Bacillati</taxon>
        <taxon>Bacillota</taxon>
        <taxon>Clostridia</taxon>
        <taxon>Lachnospirales</taxon>
        <taxon>Lachnospiraceae</taxon>
        <taxon>Muricoprocola</taxon>
    </lineage>
</organism>
<dbReference type="InterPro" id="IPR012547">
    <property type="entry name" value="PDDEXK_9"/>
</dbReference>
<feature type="domain" description="AAA-ATPase-like" evidence="1">
    <location>
        <begin position="19"/>
        <end position="209"/>
    </location>
</feature>
<dbReference type="Pfam" id="PF08011">
    <property type="entry name" value="PDDEXK_9"/>
    <property type="match status" value="1"/>
</dbReference>
<evidence type="ECO:0000259" key="1">
    <source>
        <dbReference type="Pfam" id="PF09820"/>
    </source>
</evidence>
<keyword evidence="2" id="KW-0547">Nucleotide-binding</keyword>
<keyword evidence="2" id="KW-0067">ATP-binding</keyword>
<dbReference type="Proteomes" id="UP001652338">
    <property type="component" value="Unassembled WGS sequence"/>
</dbReference>
<dbReference type="InterPro" id="IPR018631">
    <property type="entry name" value="AAA-ATPase-like_dom"/>
</dbReference>
<proteinExistence type="predicted"/>
<evidence type="ECO:0000313" key="3">
    <source>
        <dbReference type="Proteomes" id="UP001652338"/>
    </source>
</evidence>
<comment type="caution">
    <text evidence="2">The sequence shown here is derived from an EMBL/GenBank/DDBJ whole genome shotgun (WGS) entry which is preliminary data.</text>
</comment>
<keyword evidence="3" id="KW-1185">Reference proteome</keyword>
<dbReference type="Pfam" id="PF09820">
    <property type="entry name" value="AAA-ATPase_like"/>
    <property type="match status" value="1"/>
</dbReference>